<name>A0A016VTB8_9BILA</name>
<keyword evidence="2" id="KW-1185">Reference proteome</keyword>
<protein>
    <submittedName>
        <fullName evidence="1">Uncharacterized protein</fullName>
    </submittedName>
</protein>
<sequence length="102" mass="11768">MLQNGYAALSTRPDIGELCSSNPNGWFFHLSKFWNSLVQCPINTDLEWIWRIRLVVDVKNTKRFFIPPQTIVKNCLCSCFARKLLVESVHLPSAKICIESLR</sequence>
<accession>A0A016VTB8</accession>
<organism evidence="1 2">
    <name type="scientific">Ancylostoma ceylanicum</name>
    <dbReference type="NCBI Taxonomy" id="53326"/>
    <lineage>
        <taxon>Eukaryota</taxon>
        <taxon>Metazoa</taxon>
        <taxon>Ecdysozoa</taxon>
        <taxon>Nematoda</taxon>
        <taxon>Chromadorea</taxon>
        <taxon>Rhabditida</taxon>
        <taxon>Rhabditina</taxon>
        <taxon>Rhabditomorpha</taxon>
        <taxon>Strongyloidea</taxon>
        <taxon>Ancylostomatidae</taxon>
        <taxon>Ancylostomatinae</taxon>
        <taxon>Ancylostoma</taxon>
    </lineage>
</organism>
<evidence type="ECO:0000313" key="1">
    <source>
        <dbReference type="EMBL" id="EYC30526.1"/>
    </source>
</evidence>
<reference evidence="2" key="1">
    <citation type="journal article" date="2015" name="Nat. Genet.">
        <title>The genome and transcriptome of the zoonotic hookworm Ancylostoma ceylanicum identify infection-specific gene families.</title>
        <authorList>
            <person name="Schwarz E.M."/>
            <person name="Hu Y."/>
            <person name="Antoshechkin I."/>
            <person name="Miller M.M."/>
            <person name="Sternberg P.W."/>
            <person name="Aroian R.V."/>
        </authorList>
    </citation>
    <scope>NUCLEOTIDE SEQUENCE</scope>
    <source>
        <strain evidence="2">HY135</strain>
    </source>
</reference>
<proteinExistence type="predicted"/>
<dbReference type="Proteomes" id="UP000024635">
    <property type="component" value="Unassembled WGS sequence"/>
</dbReference>
<gene>
    <name evidence="1" type="primary">Acey_s0005.g2698</name>
    <name evidence="1" type="ORF">Y032_0005g2698</name>
</gene>
<comment type="caution">
    <text evidence="1">The sequence shown here is derived from an EMBL/GenBank/DDBJ whole genome shotgun (WGS) entry which is preliminary data.</text>
</comment>
<dbReference type="EMBL" id="JARK01001341">
    <property type="protein sequence ID" value="EYC30526.1"/>
    <property type="molecule type" value="Genomic_DNA"/>
</dbReference>
<dbReference type="AlphaFoldDB" id="A0A016VTB8"/>
<evidence type="ECO:0000313" key="2">
    <source>
        <dbReference type="Proteomes" id="UP000024635"/>
    </source>
</evidence>